<proteinExistence type="predicted"/>
<sequence>MEKEKQISVDPRSLRHLRTSSRLIDDGSLVPPISPAFGDPVGSAYPQLPLPPAKLKFISASLPNSATSSPRSGTSNLMKNIKKWRNQNQSSLAIQSLARQHSATVSPFAQQQTLGDHFRRSKSCSEGKGCGPSDEFDFWATRAMVLQRETGGNIDIAHFEFEGIDHNDIKYNFKKREDESDSLDKAFKCGALCLFLPGFGKGKPIRAIKRREDDEGYDEVETRASNISRTVSLEKFECGSWASSPRVAAAIWSDNESGVDQSGRSYFDLPMELIRDGVNDANSPVSTAFVFERDRKGALKKSTFVRGVKPQESSSSSSSRHVRFSTSSNSKSRGNSPSCISPRLRKARDDFNAFLEAQGA</sequence>
<keyword evidence="3" id="KW-1185">Reference proteome</keyword>
<dbReference type="EMBL" id="JBBNAG010000005">
    <property type="protein sequence ID" value="KAK9131603.1"/>
    <property type="molecule type" value="Genomic_DNA"/>
</dbReference>
<dbReference type="PANTHER" id="PTHR33672:SF24">
    <property type="entry name" value="OS01G0798600 PROTEIN"/>
    <property type="match status" value="1"/>
</dbReference>
<gene>
    <name evidence="2" type="ORF">Scep_011131</name>
</gene>
<reference evidence="2 3" key="1">
    <citation type="submission" date="2024-01" db="EMBL/GenBank/DDBJ databases">
        <title>Genome assemblies of Stephania.</title>
        <authorList>
            <person name="Yang L."/>
        </authorList>
    </citation>
    <scope>NUCLEOTIDE SEQUENCE [LARGE SCALE GENOMIC DNA]</scope>
    <source>
        <strain evidence="2">JXDWG</strain>
        <tissue evidence="2">Leaf</tissue>
    </source>
</reference>
<evidence type="ECO:0000256" key="1">
    <source>
        <dbReference type="SAM" id="MobiDB-lite"/>
    </source>
</evidence>
<feature type="region of interest" description="Disordered" evidence="1">
    <location>
        <begin position="302"/>
        <end position="343"/>
    </location>
</feature>
<dbReference type="GO" id="GO:0080183">
    <property type="term" value="P:response to photooxidative stress"/>
    <property type="evidence" value="ECO:0007669"/>
    <property type="project" value="InterPro"/>
</dbReference>
<protein>
    <submittedName>
        <fullName evidence="2">Uncharacterized protein</fullName>
    </submittedName>
</protein>
<name>A0AAP0P5K6_9MAGN</name>
<accession>A0AAP0P5K6</accession>
<dbReference type="AlphaFoldDB" id="A0AAP0P5K6"/>
<feature type="compositionally biased region" description="Low complexity" evidence="1">
    <location>
        <begin position="313"/>
        <end position="338"/>
    </location>
</feature>
<dbReference type="GO" id="GO:0048564">
    <property type="term" value="P:photosystem I assembly"/>
    <property type="evidence" value="ECO:0007669"/>
    <property type="project" value="InterPro"/>
</dbReference>
<organism evidence="2 3">
    <name type="scientific">Stephania cephalantha</name>
    <dbReference type="NCBI Taxonomy" id="152367"/>
    <lineage>
        <taxon>Eukaryota</taxon>
        <taxon>Viridiplantae</taxon>
        <taxon>Streptophyta</taxon>
        <taxon>Embryophyta</taxon>
        <taxon>Tracheophyta</taxon>
        <taxon>Spermatophyta</taxon>
        <taxon>Magnoliopsida</taxon>
        <taxon>Ranunculales</taxon>
        <taxon>Menispermaceae</taxon>
        <taxon>Menispermoideae</taxon>
        <taxon>Cissampelideae</taxon>
        <taxon>Stephania</taxon>
    </lineage>
</organism>
<evidence type="ECO:0000313" key="2">
    <source>
        <dbReference type="EMBL" id="KAK9131603.1"/>
    </source>
</evidence>
<dbReference type="InterPro" id="IPR040340">
    <property type="entry name" value="CEST/Y3IP1"/>
</dbReference>
<dbReference type="GO" id="GO:0009535">
    <property type="term" value="C:chloroplast thylakoid membrane"/>
    <property type="evidence" value="ECO:0007669"/>
    <property type="project" value="InterPro"/>
</dbReference>
<dbReference type="Proteomes" id="UP001419268">
    <property type="component" value="Unassembled WGS sequence"/>
</dbReference>
<comment type="caution">
    <text evidence="2">The sequence shown here is derived from an EMBL/GenBank/DDBJ whole genome shotgun (WGS) entry which is preliminary data.</text>
</comment>
<evidence type="ECO:0000313" key="3">
    <source>
        <dbReference type="Proteomes" id="UP001419268"/>
    </source>
</evidence>
<dbReference type="PANTHER" id="PTHR33672">
    <property type="entry name" value="YCF3-INTERACTING PROTEIN 1, CHLOROPLASTIC"/>
    <property type="match status" value="1"/>
</dbReference>